<name>A0A1M7B3N6_9FLAO</name>
<organism evidence="2 3">
    <name type="scientific">Flagellimonas taeanensis</name>
    <dbReference type="NCBI Taxonomy" id="1005926"/>
    <lineage>
        <taxon>Bacteria</taxon>
        <taxon>Pseudomonadati</taxon>
        <taxon>Bacteroidota</taxon>
        <taxon>Flavobacteriia</taxon>
        <taxon>Flavobacteriales</taxon>
        <taxon>Flavobacteriaceae</taxon>
        <taxon>Flagellimonas</taxon>
    </lineage>
</organism>
<comment type="caution">
    <text evidence="2">The sequence shown here is derived from an EMBL/GenBank/DDBJ whole genome shotgun (WGS) entry which is preliminary data.</text>
</comment>
<evidence type="ECO:0000313" key="4">
    <source>
        <dbReference type="Proteomes" id="UP000198940"/>
    </source>
</evidence>
<proteinExistence type="predicted"/>
<evidence type="ECO:0000313" key="3">
    <source>
        <dbReference type="Proteomes" id="UP000184031"/>
    </source>
</evidence>
<dbReference type="Proteomes" id="UP000198940">
    <property type="component" value="Unassembled WGS sequence"/>
</dbReference>
<dbReference type="AlphaFoldDB" id="A0A1M7B3N6"/>
<keyword evidence="4" id="KW-1185">Reference proteome</keyword>
<sequence length="45" mass="5363">MKATFHSYFSFFAFFQYQFQLNMDGLQKKKDFANSGKIANHYVCL</sequence>
<dbReference type="EMBL" id="FOKU01000010">
    <property type="protein sequence ID" value="SFC37382.1"/>
    <property type="molecule type" value="Genomic_DNA"/>
</dbReference>
<evidence type="ECO:0000313" key="2">
    <source>
        <dbReference type="EMBL" id="SHL49625.1"/>
    </source>
</evidence>
<evidence type="ECO:0000313" key="1">
    <source>
        <dbReference type="EMBL" id="SFC37382.1"/>
    </source>
</evidence>
<dbReference type="Proteomes" id="UP000184031">
    <property type="component" value="Unassembled WGS sequence"/>
</dbReference>
<accession>A0A1M7B3N6</accession>
<reference evidence="2 3" key="1">
    <citation type="submission" date="2016-11" db="EMBL/GenBank/DDBJ databases">
        <authorList>
            <person name="Varghese N."/>
            <person name="Submissions S."/>
        </authorList>
    </citation>
    <scope>NUCLEOTIDE SEQUENCE [LARGE SCALE GENOMIC DNA]</scope>
    <source>
        <strain evidence="2 3">CGMCC 1.12174</strain>
        <strain evidence="1 4">DSM 26351</strain>
    </source>
</reference>
<gene>
    <name evidence="1" type="ORF">SAMN04487891_11012</name>
    <name evidence="2" type="ORF">SAMN05216293_3568</name>
</gene>
<protein>
    <submittedName>
        <fullName evidence="2">Uncharacterized protein</fullName>
    </submittedName>
</protein>
<dbReference type="EMBL" id="FRAT01000011">
    <property type="protein sequence ID" value="SHL49625.1"/>
    <property type="molecule type" value="Genomic_DNA"/>
</dbReference>